<protein>
    <submittedName>
        <fullName evidence="5">2-dehydro-3-deoxygluconokinase</fullName>
    </submittedName>
</protein>
<evidence type="ECO:0000256" key="3">
    <source>
        <dbReference type="ARBA" id="ARBA00022777"/>
    </source>
</evidence>
<dbReference type="Gene3D" id="3.40.1190.20">
    <property type="match status" value="1"/>
</dbReference>
<evidence type="ECO:0000256" key="2">
    <source>
        <dbReference type="ARBA" id="ARBA00022679"/>
    </source>
</evidence>
<comment type="caution">
    <text evidence="5">The sequence shown here is derived from an EMBL/GenBank/DDBJ whole genome shotgun (WGS) entry which is preliminary data.</text>
</comment>
<keyword evidence="6" id="KW-1185">Reference proteome</keyword>
<dbReference type="SUPFAM" id="SSF53613">
    <property type="entry name" value="Ribokinase-like"/>
    <property type="match status" value="1"/>
</dbReference>
<dbReference type="AlphaFoldDB" id="A0A177ZWQ0"/>
<dbReference type="Pfam" id="PF00294">
    <property type="entry name" value="PfkB"/>
    <property type="match status" value="1"/>
</dbReference>
<dbReference type="OrthoDB" id="9813569at2"/>
<dbReference type="InterPro" id="IPR029056">
    <property type="entry name" value="Ribokinase-like"/>
</dbReference>
<dbReference type="CDD" id="cd01166">
    <property type="entry name" value="KdgK"/>
    <property type="match status" value="1"/>
</dbReference>
<keyword evidence="2" id="KW-0808">Transferase</keyword>
<dbReference type="PANTHER" id="PTHR43320">
    <property type="entry name" value="SUGAR KINASE"/>
    <property type="match status" value="1"/>
</dbReference>
<dbReference type="PANTHER" id="PTHR43320:SF2">
    <property type="entry name" value="2-DEHYDRO-3-DEOXYGLUCONOKINASE_2-DEHYDRO-3-DEOXYGALACTONOKINASE"/>
    <property type="match status" value="1"/>
</dbReference>
<name>A0A177ZWQ0_9BACI</name>
<dbReference type="Proteomes" id="UP000077881">
    <property type="component" value="Unassembled WGS sequence"/>
</dbReference>
<evidence type="ECO:0000313" key="6">
    <source>
        <dbReference type="Proteomes" id="UP000077881"/>
    </source>
</evidence>
<accession>A0A177ZWQ0</accession>
<organism evidence="5 6">
    <name type="scientific">Lederbergia galactosidilytica</name>
    <dbReference type="NCBI Taxonomy" id="217031"/>
    <lineage>
        <taxon>Bacteria</taxon>
        <taxon>Bacillati</taxon>
        <taxon>Bacillota</taxon>
        <taxon>Bacilli</taxon>
        <taxon>Bacillales</taxon>
        <taxon>Bacillaceae</taxon>
        <taxon>Lederbergia</taxon>
    </lineage>
</organism>
<reference evidence="5 6" key="1">
    <citation type="submission" date="2015-05" db="EMBL/GenBank/DDBJ databases">
        <title>Comparison of genome.</title>
        <authorList>
            <person name="Zheng Z."/>
            <person name="Sun M."/>
        </authorList>
    </citation>
    <scope>NUCLEOTIDE SEQUENCE [LARGE SCALE GENOMIC DNA]</scope>
    <source>
        <strain evidence="5 6">G25-74</strain>
    </source>
</reference>
<evidence type="ECO:0000313" key="5">
    <source>
        <dbReference type="EMBL" id="OAK71268.1"/>
    </source>
</evidence>
<dbReference type="PATRIC" id="fig|217031.6.peg.2348"/>
<feature type="domain" description="Carbohydrate kinase PfkB" evidence="4">
    <location>
        <begin position="1"/>
        <end position="317"/>
    </location>
</feature>
<dbReference type="STRING" id="217031.ABB05_11015"/>
<comment type="similarity">
    <text evidence="1">Belongs to the carbohydrate kinase PfkB family.</text>
</comment>
<dbReference type="EMBL" id="LDJR01000046">
    <property type="protein sequence ID" value="OAK71268.1"/>
    <property type="molecule type" value="Genomic_DNA"/>
</dbReference>
<dbReference type="RefSeq" id="WP_064468124.1">
    <property type="nucleotide sequence ID" value="NZ_JAGGKH010000013.1"/>
</dbReference>
<dbReference type="InterPro" id="IPR052700">
    <property type="entry name" value="Carb_kinase_PfkB-like"/>
</dbReference>
<evidence type="ECO:0000256" key="1">
    <source>
        <dbReference type="ARBA" id="ARBA00010688"/>
    </source>
</evidence>
<dbReference type="GO" id="GO:0016301">
    <property type="term" value="F:kinase activity"/>
    <property type="evidence" value="ECO:0007669"/>
    <property type="project" value="UniProtKB-KW"/>
</dbReference>
<dbReference type="InterPro" id="IPR011611">
    <property type="entry name" value="PfkB_dom"/>
</dbReference>
<gene>
    <name evidence="5" type="ORF">ABB05_11015</name>
</gene>
<proteinExistence type="inferred from homology"/>
<keyword evidence="3 5" id="KW-0418">Kinase</keyword>
<sequence>MKKIVTLGEILLRLSPKPGERVHQSNQLLMHYGGAEANVGVALANLGMQVYFVSKVPNNPLGQGAIRHLNANQVHTDYVKKGGERLGTYYMEPGVGGRSTQVIYDRKNSSFTLMEYDEVNFEAIFKDASLFHVSGITPAVSAMMRELTIHALKKAKEKGVLTSFDFNYRSKLWSQEEAGATIKEILPYIDICSCGELDALYLLGLPQAGEGMQQEERLRYYYHSLQSQYPNIKYFTSTFREVISASTNTLQGNYYVDGKLHQSKVYHIDHIVDRVGAGDAFASGILYGIITNISPERTVSFATAAAALKHTIHGDSNTFSAEEITAFANQESGKIVR</sequence>
<evidence type="ECO:0000259" key="4">
    <source>
        <dbReference type="Pfam" id="PF00294"/>
    </source>
</evidence>